<evidence type="ECO:0000313" key="2">
    <source>
        <dbReference type="Proteomes" id="UP001057402"/>
    </source>
</evidence>
<keyword evidence="2" id="KW-1185">Reference proteome</keyword>
<protein>
    <submittedName>
        <fullName evidence="1">Uncharacterized protein</fullName>
    </submittedName>
</protein>
<sequence length="522" mass="58139">MQQQQQQQKKKIMSSSQMVFQPHPQPQSASPFPGHFQLLEPQAQALAQTQHAHAHAQRQAQAAHAKFQAQLHHPSPNPNPTIPMSPSSSSANAKRSSQRPPSRPSASSASTPSGLFKTMELAPSVAPKKRKRPGNGLPHGLPALLPESAIYSQLLEYEARLDSLLARKKVEIQESIRNPSFVRKVLRVYVFNTFANQMEGGSEKEGEPPSWSLKITGRILEDGCTDPFMVPGGATKSLSDPFSPKFSSFFKKVTIYLDKSIFPDNHVISWAGARSPAPNEGFEVKRKGDKEFTALVRLELNNVPEKFKLSPGLAEILGFDVDTRPRILQAIWHYVKTRRLQSFAEPSFFTCDPPLQKLFGEEKMRFATLAQKLSQHLTTPQPIHIEHKIKLSGNSPSGTTCYDVLVDLPVTLHEEASAAVRSLENHEEFDLLDGRISASVEKMHEHWTRRAFFLGFSQSPAEFINALLASQGRDLKLAAGDASRDEEKEQHSDFYNQSWVEDAVIRYLNRRSGGDGPGNNNS</sequence>
<accession>A0ACB9M5L5</accession>
<reference evidence="2" key="1">
    <citation type="journal article" date="2023" name="Front. Plant Sci.">
        <title>Chromosomal-level genome assembly of Melastoma candidum provides insights into trichome evolution.</title>
        <authorList>
            <person name="Zhong Y."/>
            <person name="Wu W."/>
            <person name="Sun C."/>
            <person name="Zou P."/>
            <person name="Liu Y."/>
            <person name="Dai S."/>
            <person name="Zhou R."/>
        </authorList>
    </citation>
    <scope>NUCLEOTIDE SEQUENCE [LARGE SCALE GENOMIC DNA]</scope>
</reference>
<proteinExistence type="predicted"/>
<comment type="caution">
    <text evidence="1">The sequence shown here is derived from an EMBL/GenBank/DDBJ whole genome shotgun (WGS) entry which is preliminary data.</text>
</comment>
<dbReference type="EMBL" id="CM042889">
    <property type="protein sequence ID" value="KAI4319035.1"/>
    <property type="molecule type" value="Genomic_DNA"/>
</dbReference>
<name>A0ACB9M5L5_9MYRT</name>
<evidence type="ECO:0000313" key="1">
    <source>
        <dbReference type="EMBL" id="KAI4319035.1"/>
    </source>
</evidence>
<gene>
    <name evidence="1" type="ORF">MLD38_032684</name>
</gene>
<organism evidence="1 2">
    <name type="scientific">Melastoma candidum</name>
    <dbReference type="NCBI Taxonomy" id="119954"/>
    <lineage>
        <taxon>Eukaryota</taxon>
        <taxon>Viridiplantae</taxon>
        <taxon>Streptophyta</taxon>
        <taxon>Embryophyta</taxon>
        <taxon>Tracheophyta</taxon>
        <taxon>Spermatophyta</taxon>
        <taxon>Magnoliopsida</taxon>
        <taxon>eudicotyledons</taxon>
        <taxon>Gunneridae</taxon>
        <taxon>Pentapetalae</taxon>
        <taxon>rosids</taxon>
        <taxon>malvids</taxon>
        <taxon>Myrtales</taxon>
        <taxon>Melastomataceae</taxon>
        <taxon>Melastomatoideae</taxon>
        <taxon>Melastomateae</taxon>
        <taxon>Melastoma</taxon>
    </lineage>
</organism>
<dbReference type="Proteomes" id="UP001057402">
    <property type="component" value="Chromosome 10"/>
</dbReference>